<dbReference type="EMBL" id="JAVXUP010002862">
    <property type="protein sequence ID" value="KAK3001035.1"/>
    <property type="molecule type" value="Genomic_DNA"/>
</dbReference>
<keyword evidence="2 4" id="KW-0479">Metal-binding</keyword>
<dbReference type="InterPro" id="IPR027443">
    <property type="entry name" value="IPNS-like_sf"/>
</dbReference>
<sequence>ANPVLLPHLLYLKKAAKFNEINSTDYTNLVSLLNPASFNHNLWKTETMDELLSKRVQELASNGGEPPERYIYRGSDGIAPSFPLLEVPVVDLSCFASSSPLADQELDKLRLAISSCGCFQAINHGMSNSFLDQVRDVGKTFFALPTEEKQKYSRAVDDTEGYGNDIVLSEHQTLDWTDRLYLTVNPEDQRKLKLWPKNPESFRDVLHEYTVNLKILTILVLKAMAKSLNLEENCFFDQYGEEASMIARYNFYPPCPRPDLILGIKPHADGSAITFLLQDEEVEGLQVLKDDQWFNVPLVPHALLINVGDQVEIMSNGMFKSPMHRVVTNSERERMTLAVFCMPEADIEIGPVEELVTEERPRMYKKIKNFVSLFFQNYQHGKRPIDTVKL</sequence>
<dbReference type="InterPro" id="IPR005123">
    <property type="entry name" value="Oxoglu/Fe-dep_dioxygenase_dom"/>
</dbReference>
<evidence type="ECO:0000256" key="1">
    <source>
        <dbReference type="ARBA" id="ARBA00008056"/>
    </source>
</evidence>
<evidence type="ECO:0000259" key="5">
    <source>
        <dbReference type="PROSITE" id="PS51471"/>
    </source>
</evidence>
<dbReference type="InterPro" id="IPR050295">
    <property type="entry name" value="Plant_2OG-oxidoreductases"/>
</dbReference>
<reference evidence="6" key="1">
    <citation type="submission" date="2022-12" db="EMBL/GenBank/DDBJ databases">
        <title>Draft genome assemblies for two species of Escallonia (Escalloniales).</title>
        <authorList>
            <person name="Chanderbali A."/>
            <person name="Dervinis C."/>
            <person name="Anghel I."/>
            <person name="Soltis D."/>
            <person name="Soltis P."/>
            <person name="Zapata F."/>
        </authorList>
    </citation>
    <scope>NUCLEOTIDE SEQUENCE</scope>
    <source>
        <strain evidence="6">UCBG64.0493</strain>
        <tissue evidence="6">Leaf</tissue>
    </source>
</reference>
<dbReference type="PANTHER" id="PTHR47991">
    <property type="entry name" value="OXOGLUTARATE/IRON-DEPENDENT DIOXYGENASE"/>
    <property type="match status" value="1"/>
</dbReference>
<keyword evidence="7" id="KW-1185">Reference proteome</keyword>
<dbReference type="Gene3D" id="2.60.120.330">
    <property type="entry name" value="B-lactam Antibiotic, Isopenicillin N Synthase, Chain"/>
    <property type="match status" value="1"/>
</dbReference>
<dbReference type="PROSITE" id="PS51471">
    <property type="entry name" value="FE2OG_OXY"/>
    <property type="match status" value="1"/>
</dbReference>
<dbReference type="Pfam" id="PF03171">
    <property type="entry name" value="2OG-FeII_Oxy"/>
    <property type="match status" value="1"/>
</dbReference>
<protein>
    <recommendedName>
        <fullName evidence="5">Fe2OG dioxygenase domain-containing protein</fullName>
    </recommendedName>
</protein>
<name>A0AA89AFZ9_9ASTE</name>
<dbReference type="InterPro" id="IPR026992">
    <property type="entry name" value="DIOX_N"/>
</dbReference>
<evidence type="ECO:0000313" key="7">
    <source>
        <dbReference type="Proteomes" id="UP001188597"/>
    </source>
</evidence>
<dbReference type="AlphaFoldDB" id="A0AA89AFZ9"/>
<keyword evidence="4" id="KW-0560">Oxidoreductase</keyword>
<evidence type="ECO:0000256" key="2">
    <source>
        <dbReference type="ARBA" id="ARBA00022723"/>
    </source>
</evidence>
<comment type="caution">
    <text evidence="6">The sequence shown here is derived from an EMBL/GenBank/DDBJ whole genome shotgun (WGS) entry which is preliminary data.</text>
</comment>
<keyword evidence="3 4" id="KW-0408">Iron</keyword>
<organism evidence="6 7">
    <name type="scientific">Escallonia herrerae</name>
    <dbReference type="NCBI Taxonomy" id="1293975"/>
    <lineage>
        <taxon>Eukaryota</taxon>
        <taxon>Viridiplantae</taxon>
        <taxon>Streptophyta</taxon>
        <taxon>Embryophyta</taxon>
        <taxon>Tracheophyta</taxon>
        <taxon>Spermatophyta</taxon>
        <taxon>Magnoliopsida</taxon>
        <taxon>eudicotyledons</taxon>
        <taxon>Gunneridae</taxon>
        <taxon>Pentapetalae</taxon>
        <taxon>asterids</taxon>
        <taxon>campanulids</taxon>
        <taxon>Escalloniales</taxon>
        <taxon>Escalloniaceae</taxon>
        <taxon>Escallonia</taxon>
    </lineage>
</organism>
<dbReference type="Proteomes" id="UP001188597">
    <property type="component" value="Unassembled WGS sequence"/>
</dbReference>
<evidence type="ECO:0000256" key="3">
    <source>
        <dbReference type="ARBA" id="ARBA00023004"/>
    </source>
</evidence>
<evidence type="ECO:0000256" key="4">
    <source>
        <dbReference type="RuleBase" id="RU003682"/>
    </source>
</evidence>
<proteinExistence type="inferred from homology"/>
<dbReference type="InterPro" id="IPR044861">
    <property type="entry name" value="IPNS-like_FE2OG_OXY"/>
</dbReference>
<feature type="non-terminal residue" evidence="6">
    <location>
        <position position="1"/>
    </location>
</feature>
<dbReference type="SUPFAM" id="SSF51197">
    <property type="entry name" value="Clavaminate synthase-like"/>
    <property type="match status" value="1"/>
</dbReference>
<evidence type="ECO:0000313" key="6">
    <source>
        <dbReference type="EMBL" id="KAK3001035.1"/>
    </source>
</evidence>
<gene>
    <name evidence="6" type="ORF">RJ639_022394</name>
</gene>
<accession>A0AA89AFZ9</accession>
<dbReference type="GO" id="GO:0046872">
    <property type="term" value="F:metal ion binding"/>
    <property type="evidence" value="ECO:0007669"/>
    <property type="project" value="UniProtKB-KW"/>
</dbReference>
<dbReference type="Pfam" id="PF14226">
    <property type="entry name" value="DIOX_N"/>
    <property type="match status" value="1"/>
</dbReference>
<dbReference type="GO" id="GO:0016705">
    <property type="term" value="F:oxidoreductase activity, acting on paired donors, with incorporation or reduction of molecular oxygen"/>
    <property type="evidence" value="ECO:0007669"/>
    <property type="project" value="UniProtKB-ARBA"/>
</dbReference>
<feature type="domain" description="Fe2OG dioxygenase" evidence="5">
    <location>
        <begin position="241"/>
        <end position="343"/>
    </location>
</feature>
<dbReference type="FunFam" id="2.60.120.330:FF:000018">
    <property type="entry name" value="2-oxoglutarate (2OG) and Fe(II)-dependent oxygenase superfamily protein"/>
    <property type="match status" value="1"/>
</dbReference>
<comment type="similarity">
    <text evidence="1 4">Belongs to the iron/ascorbate-dependent oxidoreductase family.</text>
</comment>